<organism evidence="3 4">
    <name type="scientific">Allosphingosinicella deserti</name>
    <dbReference type="NCBI Taxonomy" id="2116704"/>
    <lineage>
        <taxon>Bacteria</taxon>
        <taxon>Pseudomonadati</taxon>
        <taxon>Pseudomonadota</taxon>
        <taxon>Alphaproteobacteria</taxon>
        <taxon>Sphingomonadales</taxon>
        <taxon>Sphingomonadaceae</taxon>
        <taxon>Allosphingosinicella</taxon>
    </lineage>
</organism>
<dbReference type="AlphaFoldDB" id="A0A2P7QRD7"/>
<evidence type="ECO:0000313" key="4">
    <source>
        <dbReference type="Proteomes" id="UP000241167"/>
    </source>
</evidence>
<evidence type="ECO:0000256" key="2">
    <source>
        <dbReference type="SAM" id="SignalP"/>
    </source>
</evidence>
<evidence type="ECO:0000256" key="1">
    <source>
        <dbReference type="SAM" id="MobiDB-lite"/>
    </source>
</evidence>
<evidence type="ECO:0000313" key="3">
    <source>
        <dbReference type="EMBL" id="PSJ40532.1"/>
    </source>
</evidence>
<dbReference type="Proteomes" id="UP000241167">
    <property type="component" value="Unassembled WGS sequence"/>
</dbReference>
<keyword evidence="4" id="KW-1185">Reference proteome</keyword>
<gene>
    <name evidence="3" type="ORF">C7I55_09370</name>
</gene>
<proteinExistence type="predicted"/>
<feature type="region of interest" description="Disordered" evidence="1">
    <location>
        <begin position="22"/>
        <end position="87"/>
    </location>
</feature>
<feature type="chain" id="PRO_5015156399" evidence="2">
    <location>
        <begin position="23"/>
        <end position="87"/>
    </location>
</feature>
<keyword evidence="2" id="KW-0732">Signal</keyword>
<feature type="signal peptide" evidence="2">
    <location>
        <begin position="1"/>
        <end position="22"/>
    </location>
</feature>
<accession>A0A2P7QRD7</accession>
<reference evidence="3 4" key="1">
    <citation type="submission" date="2018-03" db="EMBL/GenBank/DDBJ databases">
        <title>The draft genome of Sphingosinicella sp. GL-C-18.</title>
        <authorList>
            <person name="Liu L."/>
            <person name="Li L."/>
            <person name="Liang L."/>
            <person name="Zhang X."/>
            <person name="Wang T."/>
        </authorList>
    </citation>
    <scope>NUCLEOTIDE SEQUENCE [LARGE SCALE GENOMIC DNA]</scope>
    <source>
        <strain evidence="3 4">GL-C-18</strain>
    </source>
</reference>
<protein>
    <submittedName>
        <fullName evidence="3">Uncharacterized protein</fullName>
    </submittedName>
</protein>
<name>A0A2P7QRD7_9SPHN</name>
<comment type="caution">
    <text evidence="3">The sequence shown here is derived from an EMBL/GenBank/DDBJ whole genome shotgun (WGS) entry which is preliminary data.</text>
</comment>
<dbReference type="EMBL" id="PXYI01000003">
    <property type="protein sequence ID" value="PSJ40532.1"/>
    <property type="molecule type" value="Genomic_DNA"/>
</dbReference>
<sequence>MSKIMIIAAAVSALAITTPAFAEDRGKPADGQSARSGERRAISDGASGGASKPEIRSRGAGKPRQSRERAARTKCANNLKQIGLGNH</sequence>